<dbReference type="SMR" id="A0A177D3K8"/>
<dbReference type="KEGG" id="aalt:CC77DRAFT_1014595"/>
<organism evidence="3 4">
    <name type="scientific">Alternaria alternata</name>
    <name type="common">Alternaria rot fungus</name>
    <name type="synonym">Torula alternata</name>
    <dbReference type="NCBI Taxonomy" id="5599"/>
    <lineage>
        <taxon>Eukaryota</taxon>
        <taxon>Fungi</taxon>
        <taxon>Dikarya</taxon>
        <taxon>Ascomycota</taxon>
        <taxon>Pezizomycotina</taxon>
        <taxon>Dothideomycetes</taxon>
        <taxon>Pleosporomycetidae</taxon>
        <taxon>Pleosporales</taxon>
        <taxon>Pleosporineae</taxon>
        <taxon>Pleosporaceae</taxon>
        <taxon>Alternaria</taxon>
        <taxon>Alternaria sect. Alternaria</taxon>
        <taxon>Alternaria alternata complex</taxon>
    </lineage>
</organism>
<keyword evidence="1" id="KW-0863">Zinc-finger</keyword>
<gene>
    <name evidence="3" type="ORF">CC77DRAFT_1014595</name>
</gene>
<dbReference type="RefSeq" id="XP_018379103.1">
    <property type="nucleotide sequence ID" value="XM_018523904.1"/>
</dbReference>
<keyword evidence="1" id="KW-0862">Zinc</keyword>
<dbReference type="InterPro" id="IPR013087">
    <property type="entry name" value="Znf_C2H2_type"/>
</dbReference>
<dbReference type="GO" id="GO:0008270">
    <property type="term" value="F:zinc ion binding"/>
    <property type="evidence" value="ECO:0007669"/>
    <property type="project" value="UniProtKB-KW"/>
</dbReference>
<dbReference type="GeneID" id="29109498"/>
<evidence type="ECO:0000313" key="4">
    <source>
        <dbReference type="Proteomes" id="UP000077248"/>
    </source>
</evidence>
<reference evidence="3 4" key="1">
    <citation type="submission" date="2016-05" db="EMBL/GenBank/DDBJ databases">
        <title>Comparative analysis of secretome profiles of manganese(II)-oxidizing ascomycete fungi.</title>
        <authorList>
            <consortium name="DOE Joint Genome Institute"/>
            <person name="Zeiner C.A."/>
            <person name="Purvine S.O."/>
            <person name="Zink E.M."/>
            <person name="Wu S."/>
            <person name="Pasa-Tolic L."/>
            <person name="Chaput D.L."/>
            <person name="Haridas S."/>
            <person name="Grigoriev I.V."/>
            <person name="Santelli C.M."/>
            <person name="Hansel C.M."/>
        </authorList>
    </citation>
    <scope>NUCLEOTIDE SEQUENCE [LARGE SCALE GENOMIC DNA]</scope>
    <source>
        <strain evidence="3 4">SRC1lrK2f</strain>
    </source>
</reference>
<accession>A0A177D3K8</accession>
<feature type="domain" description="C2H2-type" evidence="2">
    <location>
        <begin position="175"/>
        <end position="205"/>
    </location>
</feature>
<evidence type="ECO:0000259" key="2">
    <source>
        <dbReference type="PROSITE" id="PS50157"/>
    </source>
</evidence>
<dbReference type="SMART" id="SM00355">
    <property type="entry name" value="ZnF_C2H2"/>
    <property type="match status" value="2"/>
</dbReference>
<sequence>MSSLSLPSSFRSGECYAQQRLSNQHQVSFEWLSQDTVDPNTVFMLNSANYIGNELGVSSVSPFRIIDPAETCWSGAVQGDILIACTEHNMYLFPFINAMDCLNHGSCYPMVQKEYGTGFLEPLKSTANFGPNTFRWTGRKGQNTLRGVGRKGQHHSSTADVSTDISFCTETKTVYICTRDNCNKRYSRLQDLRRHCRGFHLQDHQFKCRALGCERAVRGFPRKDKRDIHEKKMHVDIGDGILL</sequence>
<protein>
    <recommendedName>
        <fullName evidence="2">C2H2-type domain-containing protein</fullName>
    </recommendedName>
</protein>
<dbReference type="AlphaFoldDB" id="A0A177D3K8"/>
<dbReference type="VEuPathDB" id="FungiDB:CC77DRAFT_1014595"/>
<evidence type="ECO:0000313" key="3">
    <source>
        <dbReference type="EMBL" id="OAG13682.1"/>
    </source>
</evidence>
<keyword evidence="4" id="KW-1185">Reference proteome</keyword>
<dbReference type="EMBL" id="KV441507">
    <property type="protein sequence ID" value="OAG13682.1"/>
    <property type="molecule type" value="Genomic_DNA"/>
</dbReference>
<dbReference type="PROSITE" id="PS50157">
    <property type="entry name" value="ZINC_FINGER_C2H2_2"/>
    <property type="match status" value="1"/>
</dbReference>
<evidence type="ECO:0000256" key="1">
    <source>
        <dbReference type="PROSITE-ProRule" id="PRU00042"/>
    </source>
</evidence>
<dbReference type="PROSITE" id="PS00028">
    <property type="entry name" value="ZINC_FINGER_C2H2_1"/>
    <property type="match status" value="1"/>
</dbReference>
<keyword evidence="1" id="KW-0479">Metal-binding</keyword>
<dbReference type="Gene3D" id="3.30.160.60">
    <property type="entry name" value="Classic Zinc Finger"/>
    <property type="match status" value="1"/>
</dbReference>
<name>A0A177D3K8_ALTAL</name>
<dbReference type="Proteomes" id="UP000077248">
    <property type="component" value="Unassembled WGS sequence"/>
</dbReference>
<proteinExistence type="predicted"/>